<feature type="transmembrane region" description="Helical" evidence="1">
    <location>
        <begin position="12"/>
        <end position="32"/>
    </location>
</feature>
<accession>A0A7W2A9U1</accession>
<keyword evidence="3" id="KW-1185">Reference proteome</keyword>
<dbReference type="Proteomes" id="UP000535491">
    <property type="component" value="Unassembled WGS sequence"/>
</dbReference>
<reference evidence="2 3" key="1">
    <citation type="submission" date="2020-07" db="EMBL/GenBank/DDBJ databases">
        <authorList>
            <person name="Feng H."/>
        </authorList>
    </citation>
    <scope>NUCLEOTIDE SEQUENCE [LARGE SCALE GENOMIC DNA]</scope>
    <source>
        <strain evidence="3">s-10</strain>
    </source>
</reference>
<dbReference type="RefSeq" id="WP_181754177.1">
    <property type="nucleotide sequence ID" value="NZ_JACEIQ010000023.1"/>
</dbReference>
<organism evidence="2 3">
    <name type="scientific">Paenactinomyces guangxiensis</name>
    <dbReference type="NCBI Taxonomy" id="1490290"/>
    <lineage>
        <taxon>Bacteria</taxon>
        <taxon>Bacillati</taxon>
        <taxon>Bacillota</taxon>
        <taxon>Bacilli</taxon>
        <taxon>Bacillales</taxon>
        <taxon>Thermoactinomycetaceae</taxon>
        <taxon>Paenactinomyces</taxon>
    </lineage>
</organism>
<name>A0A7W2A9U1_9BACL</name>
<evidence type="ECO:0000313" key="2">
    <source>
        <dbReference type="EMBL" id="MBA4496085.1"/>
    </source>
</evidence>
<comment type="caution">
    <text evidence="2">The sequence shown here is derived from an EMBL/GenBank/DDBJ whole genome shotgun (WGS) entry which is preliminary data.</text>
</comment>
<evidence type="ECO:0000256" key="1">
    <source>
        <dbReference type="SAM" id="Phobius"/>
    </source>
</evidence>
<proteinExistence type="predicted"/>
<protein>
    <submittedName>
        <fullName evidence="2">Uncharacterized protein</fullName>
    </submittedName>
</protein>
<evidence type="ECO:0000313" key="3">
    <source>
        <dbReference type="Proteomes" id="UP000535491"/>
    </source>
</evidence>
<keyword evidence="1" id="KW-0472">Membrane</keyword>
<gene>
    <name evidence="2" type="ORF">H1191_17540</name>
</gene>
<sequence>MFSIKCGKKTWLFTGAILFLAAVSNFILFQFIKEPDQQSVHINMVTDLNDPRKLAGLAENIFVGKVISQAGTKSLSQLPETQFNVEVIQNIKGNLSGTVLVNQQGGYNQDQELVLVENDPLLKPGHTYLFSTRYLQQEDWHTVIPIHGDVPLKSTSELQAKILNIKKAVQQQIQFQPEK</sequence>
<dbReference type="EMBL" id="JACEIQ010000023">
    <property type="protein sequence ID" value="MBA4496085.1"/>
    <property type="molecule type" value="Genomic_DNA"/>
</dbReference>
<keyword evidence="1" id="KW-1133">Transmembrane helix</keyword>
<keyword evidence="1" id="KW-0812">Transmembrane</keyword>
<dbReference type="AlphaFoldDB" id="A0A7W2A9U1"/>